<name>A0A9P7YM75_9HELO</name>
<evidence type="ECO:0000313" key="2">
    <source>
        <dbReference type="EMBL" id="KAG9236036.1"/>
    </source>
</evidence>
<evidence type="ECO:0008006" key="4">
    <source>
        <dbReference type="Google" id="ProtNLM"/>
    </source>
</evidence>
<proteinExistence type="predicted"/>
<dbReference type="AlphaFoldDB" id="A0A9P7YM75"/>
<reference evidence="2" key="1">
    <citation type="journal article" date="2021" name="IMA Fungus">
        <title>Genomic characterization of three marine fungi, including Emericellopsis atlantica sp. nov. with signatures of a generalist lifestyle and marine biomass degradation.</title>
        <authorList>
            <person name="Hagestad O.C."/>
            <person name="Hou L."/>
            <person name="Andersen J.H."/>
            <person name="Hansen E.H."/>
            <person name="Altermark B."/>
            <person name="Li C."/>
            <person name="Kuhnert E."/>
            <person name="Cox R.J."/>
            <person name="Crous P.W."/>
            <person name="Spatafora J.W."/>
            <person name="Lail K."/>
            <person name="Amirebrahimi M."/>
            <person name="Lipzen A."/>
            <person name="Pangilinan J."/>
            <person name="Andreopoulos W."/>
            <person name="Hayes R.D."/>
            <person name="Ng V."/>
            <person name="Grigoriev I.V."/>
            <person name="Jackson S.A."/>
            <person name="Sutton T.D.S."/>
            <person name="Dobson A.D.W."/>
            <person name="Rama T."/>
        </authorList>
    </citation>
    <scope>NUCLEOTIDE SEQUENCE</scope>
    <source>
        <strain evidence="2">TRa018bII</strain>
    </source>
</reference>
<dbReference type="EMBL" id="MU251416">
    <property type="protein sequence ID" value="KAG9236036.1"/>
    <property type="molecule type" value="Genomic_DNA"/>
</dbReference>
<accession>A0A9P7YM75</accession>
<organism evidence="2 3">
    <name type="scientific">Amylocarpus encephaloides</name>
    <dbReference type="NCBI Taxonomy" id="45428"/>
    <lineage>
        <taxon>Eukaryota</taxon>
        <taxon>Fungi</taxon>
        <taxon>Dikarya</taxon>
        <taxon>Ascomycota</taxon>
        <taxon>Pezizomycotina</taxon>
        <taxon>Leotiomycetes</taxon>
        <taxon>Helotiales</taxon>
        <taxon>Helotiales incertae sedis</taxon>
        <taxon>Amylocarpus</taxon>
    </lineage>
</organism>
<sequence>MSTLETRSSSHVVRDTMASTEGRNGHAAIEAEAPPPSLVPTLNNIPFEILLSIADHLPASSRALLSLTTQRMSDILNPNALHGIQNNKISPQGNDQQRIDFLYLYSVDHHKYFACQDCKVLHLTKLVVEPGAVHPEHRQYKLPCMKNGSNFNPSVLGGHYRINYAHVSLAVRHLSLDRGHGIPLSAFDHQDYRPATPAVPAHLFSVEARLIRTTNMRPQPESNIGLAVRSQQVFLMEPDTRWELLTVRSFGPLCEHVHNQRAFPPPQHGIHGIHSAAAWQTTTLTFDEIFRHGNQAMLGCTACDLAAILIACPRPPSSHPYVSLTRWTNLGTGQSMDDGVWNIHRHDQGRSTPSRGAYIQFEIARGMSNLALLKKNLECLKKAPAPSHGWRKKIWASTPEGTCRSVAGRVAEAVLLRFKRCRRGDA</sequence>
<evidence type="ECO:0000256" key="1">
    <source>
        <dbReference type="SAM" id="MobiDB-lite"/>
    </source>
</evidence>
<evidence type="ECO:0000313" key="3">
    <source>
        <dbReference type="Proteomes" id="UP000824998"/>
    </source>
</evidence>
<dbReference type="Proteomes" id="UP000824998">
    <property type="component" value="Unassembled WGS sequence"/>
</dbReference>
<keyword evidence="3" id="KW-1185">Reference proteome</keyword>
<feature type="region of interest" description="Disordered" evidence="1">
    <location>
        <begin position="1"/>
        <end position="35"/>
    </location>
</feature>
<gene>
    <name evidence="2" type="ORF">BJ875DRAFT_457475</name>
</gene>
<comment type="caution">
    <text evidence="2">The sequence shown here is derived from an EMBL/GenBank/DDBJ whole genome shotgun (WGS) entry which is preliminary data.</text>
</comment>
<dbReference type="OrthoDB" id="3766406at2759"/>
<protein>
    <recommendedName>
        <fullName evidence="4">F-box domain-containing protein</fullName>
    </recommendedName>
</protein>
<feature type="compositionally biased region" description="Polar residues" evidence="1">
    <location>
        <begin position="1"/>
        <end position="22"/>
    </location>
</feature>